<dbReference type="AlphaFoldDB" id="A0A0L0T5Y5"/>
<dbReference type="Proteomes" id="UP000054350">
    <property type="component" value="Unassembled WGS sequence"/>
</dbReference>
<feature type="region of interest" description="Disordered" evidence="1">
    <location>
        <begin position="66"/>
        <end position="86"/>
    </location>
</feature>
<dbReference type="EMBL" id="GG745364">
    <property type="protein sequence ID" value="KNE70165.1"/>
    <property type="molecule type" value="Genomic_DNA"/>
</dbReference>
<feature type="compositionally biased region" description="Low complexity" evidence="1">
    <location>
        <begin position="231"/>
        <end position="241"/>
    </location>
</feature>
<protein>
    <submittedName>
        <fullName evidence="2">Uncharacterized protein</fullName>
    </submittedName>
</protein>
<evidence type="ECO:0000313" key="2">
    <source>
        <dbReference type="EMBL" id="KNE70165.1"/>
    </source>
</evidence>
<gene>
    <name evidence="2" type="ORF">AMAG_15137</name>
</gene>
<dbReference type="OrthoDB" id="5587494at2759"/>
<feature type="compositionally biased region" description="Basic and acidic residues" evidence="1">
    <location>
        <begin position="214"/>
        <end position="225"/>
    </location>
</feature>
<feature type="region of interest" description="Disordered" evidence="1">
    <location>
        <begin position="1"/>
        <end position="20"/>
    </location>
</feature>
<feature type="compositionally biased region" description="Polar residues" evidence="1">
    <location>
        <begin position="66"/>
        <end position="76"/>
    </location>
</feature>
<organism evidence="2 3">
    <name type="scientific">Allomyces macrogynus (strain ATCC 38327)</name>
    <name type="common">Allomyces javanicus var. macrogynus</name>
    <dbReference type="NCBI Taxonomy" id="578462"/>
    <lineage>
        <taxon>Eukaryota</taxon>
        <taxon>Fungi</taxon>
        <taxon>Fungi incertae sedis</taxon>
        <taxon>Blastocladiomycota</taxon>
        <taxon>Blastocladiomycetes</taxon>
        <taxon>Blastocladiales</taxon>
        <taxon>Blastocladiaceae</taxon>
        <taxon>Allomyces</taxon>
    </lineage>
</organism>
<evidence type="ECO:0000313" key="3">
    <source>
        <dbReference type="Proteomes" id="UP000054350"/>
    </source>
</evidence>
<feature type="region of interest" description="Disordered" evidence="1">
    <location>
        <begin position="208"/>
        <end position="262"/>
    </location>
</feature>
<reference evidence="2 3" key="1">
    <citation type="submission" date="2009-11" db="EMBL/GenBank/DDBJ databases">
        <title>Annotation of Allomyces macrogynus ATCC 38327.</title>
        <authorList>
            <consortium name="The Broad Institute Genome Sequencing Platform"/>
            <person name="Russ C."/>
            <person name="Cuomo C."/>
            <person name="Burger G."/>
            <person name="Gray M.W."/>
            <person name="Holland P.W.H."/>
            <person name="King N."/>
            <person name="Lang F.B.F."/>
            <person name="Roger A.J."/>
            <person name="Ruiz-Trillo I."/>
            <person name="Young S.K."/>
            <person name="Zeng Q."/>
            <person name="Gargeya S."/>
            <person name="Fitzgerald M."/>
            <person name="Haas B."/>
            <person name="Abouelleil A."/>
            <person name="Alvarado L."/>
            <person name="Arachchi H.M."/>
            <person name="Berlin A."/>
            <person name="Chapman S.B."/>
            <person name="Gearin G."/>
            <person name="Goldberg J."/>
            <person name="Griggs A."/>
            <person name="Gujja S."/>
            <person name="Hansen M."/>
            <person name="Heiman D."/>
            <person name="Howarth C."/>
            <person name="Larimer J."/>
            <person name="Lui A."/>
            <person name="MacDonald P.J.P."/>
            <person name="McCowen C."/>
            <person name="Montmayeur A."/>
            <person name="Murphy C."/>
            <person name="Neiman D."/>
            <person name="Pearson M."/>
            <person name="Priest M."/>
            <person name="Roberts A."/>
            <person name="Saif S."/>
            <person name="Shea T."/>
            <person name="Sisk P."/>
            <person name="Stolte C."/>
            <person name="Sykes S."/>
            <person name="Wortman J."/>
            <person name="Nusbaum C."/>
            <person name="Birren B."/>
        </authorList>
    </citation>
    <scope>NUCLEOTIDE SEQUENCE [LARGE SCALE GENOMIC DNA]</scope>
    <source>
        <strain evidence="2 3">ATCC 38327</strain>
    </source>
</reference>
<sequence length="509" mass="53984">MATQLAAGGNASPIPAMVPPPRALEYAPVTSATLMSDATLNDARNAAGPFVCGESSSLAWIVTMQDPPNASKTTSPKAGRHGGKANAAAAPAVAPASVPAPEDVAPYCVLYLHVLLEGVNNQPLVPTPDTVVRMHVKVEIQSLKRPDMPIETASDGWHAFSARPVVELPVRFTRVLAKAENQREIRLKVTLTPVGGAPMVVAGMPSTILCQSRRTGDRNKTKMVADDPPTAASSSSSSASAGQTSRKRSVGQRDAASTDGLSAISDDQVEDVRRMIANGGAVAEIGKILGGCAVPYDVRRDLLETVLRVHLVTNPPAQPGPWSAAEFDLVVTWLSDAPGKSVWTDHMLVHDVAQRCFDRDQLRAMFRPLLSTTSSTATPASPTATALRLALVTPDKDGRTPAHVAAYCVNVEFLVLVGRLYPTGLMQLNAMSKASFLHSLAGRDGAADALQRLRDELPPGLIAQAVMAVDTHGCTPLAMAEYQAKVRKRDEVWPTVELLSEMVEAMQIA</sequence>
<accession>A0A0L0T5Y5</accession>
<name>A0A0L0T5Y5_ALLM3</name>
<evidence type="ECO:0000256" key="1">
    <source>
        <dbReference type="SAM" id="MobiDB-lite"/>
    </source>
</evidence>
<dbReference type="VEuPathDB" id="FungiDB:AMAG_15137"/>
<proteinExistence type="predicted"/>
<keyword evidence="3" id="KW-1185">Reference proteome</keyword>
<reference evidence="3" key="2">
    <citation type="submission" date="2009-11" db="EMBL/GenBank/DDBJ databases">
        <title>The Genome Sequence of Allomyces macrogynus strain ATCC 38327.</title>
        <authorList>
            <consortium name="The Broad Institute Genome Sequencing Platform"/>
            <person name="Russ C."/>
            <person name="Cuomo C."/>
            <person name="Shea T."/>
            <person name="Young S.K."/>
            <person name="Zeng Q."/>
            <person name="Koehrsen M."/>
            <person name="Haas B."/>
            <person name="Borodovsky M."/>
            <person name="Guigo R."/>
            <person name="Alvarado L."/>
            <person name="Berlin A."/>
            <person name="Borenstein D."/>
            <person name="Chen Z."/>
            <person name="Engels R."/>
            <person name="Freedman E."/>
            <person name="Gellesch M."/>
            <person name="Goldberg J."/>
            <person name="Griggs A."/>
            <person name="Gujja S."/>
            <person name="Heiman D."/>
            <person name="Hepburn T."/>
            <person name="Howarth C."/>
            <person name="Jen D."/>
            <person name="Larson L."/>
            <person name="Lewis B."/>
            <person name="Mehta T."/>
            <person name="Park D."/>
            <person name="Pearson M."/>
            <person name="Roberts A."/>
            <person name="Saif S."/>
            <person name="Shenoy N."/>
            <person name="Sisk P."/>
            <person name="Stolte C."/>
            <person name="Sykes S."/>
            <person name="Walk T."/>
            <person name="White J."/>
            <person name="Yandava C."/>
            <person name="Burger G."/>
            <person name="Gray M.W."/>
            <person name="Holland P.W.H."/>
            <person name="King N."/>
            <person name="Lang F.B.F."/>
            <person name="Roger A.J."/>
            <person name="Ruiz-Trillo I."/>
            <person name="Lander E."/>
            <person name="Nusbaum C."/>
        </authorList>
    </citation>
    <scope>NUCLEOTIDE SEQUENCE [LARGE SCALE GENOMIC DNA]</scope>
    <source>
        <strain evidence="3">ATCC 38327</strain>
    </source>
</reference>